<name>A0A9P7XVM2_9FUNG</name>
<evidence type="ECO:0000313" key="3">
    <source>
        <dbReference type="EMBL" id="KAG9068175.1"/>
    </source>
</evidence>
<feature type="region of interest" description="Disordered" evidence="1">
    <location>
        <begin position="374"/>
        <end position="395"/>
    </location>
</feature>
<evidence type="ECO:0000256" key="1">
    <source>
        <dbReference type="SAM" id="MobiDB-lite"/>
    </source>
</evidence>
<feature type="compositionally biased region" description="Polar residues" evidence="1">
    <location>
        <begin position="981"/>
        <end position="991"/>
    </location>
</feature>
<proteinExistence type="predicted"/>
<feature type="region of interest" description="Disordered" evidence="1">
    <location>
        <begin position="969"/>
        <end position="1000"/>
    </location>
</feature>
<feature type="compositionally biased region" description="Low complexity" evidence="1">
    <location>
        <begin position="457"/>
        <end position="474"/>
    </location>
</feature>
<protein>
    <submittedName>
        <fullName evidence="3">Uncharacterized protein</fullName>
    </submittedName>
</protein>
<organism evidence="3 4">
    <name type="scientific">Linnemannia hyalina</name>
    <dbReference type="NCBI Taxonomy" id="64524"/>
    <lineage>
        <taxon>Eukaryota</taxon>
        <taxon>Fungi</taxon>
        <taxon>Fungi incertae sedis</taxon>
        <taxon>Mucoromycota</taxon>
        <taxon>Mortierellomycotina</taxon>
        <taxon>Mortierellomycetes</taxon>
        <taxon>Mortierellales</taxon>
        <taxon>Mortierellaceae</taxon>
        <taxon>Linnemannia</taxon>
    </lineage>
</organism>
<accession>A0A9P7XVM2</accession>
<reference evidence="3" key="1">
    <citation type="submission" date="2021-06" db="EMBL/GenBank/DDBJ databases">
        <title>Genome Sequence of Mortierella hyaline Strain SCG-10, a Cold-Adapted, Nitrate-Reducing Fungus Isolated from Soil in Minnesota, USA.</title>
        <authorList>
            <person name="Aldossari N."/>
        </authorList>
    </citation>
    <scope>NUCLEOTIDE SEQUENCE</scope>
    <source>
        <strain evidence="3">SCG-10</strain>
    </source>
</reference>
<feature type="region of interest" description="Disordered" evidence="1">
    <location>
        <begin position="102"/>
        <end position="130"/>
    </location>
</feature>
<keyword evidence="2" id="KW-0472">Membrane</keyword>
<evidence type="ECO:0000313" key="4">
    <source>
        <dbReference type="Proteomes" id="UP000707451"/>
    </source>
</evidence>
<feature type="compositionally biased region" description="Polar residues" evidence="1">
    <location>
        <begin position="294"/>
        <end position="316"/>
    </location>
</feature>
<gene>
    <name evidence="3" type="ORF">KI688_011770</name>
</gene>
<feature type="compositionally biased region" description="Polar residues" evidence="1">
    <location>
        <begin position="169"/>
        <end position="179"/>
    </location>
</feature>
<feature type="compositionally biased region" description="Polar residues" evidence="1">
    <location>
        <begin position="186"/>
        <end position="215"/>
    </location>
</feature>
<feature type="transmembrane region" description="Helical" evidence="2">
    <location>
        <begin position="903"/>
        <end position="929"/>
    </location>
</feature>
<keyword evidence="2" id="KW-0812">Transmembrane</keyword>
<feature type="compositionally biased region" description="Polar residues" evidence="1">
    <location>
        <begin position="250"/>
        <end position="284"/>
    </location>
</feature>
<sequence length="1000" mass="110596">MEPSNSIQSLVESIDDDHVFKLTEMTKKRVEHNNPAQKRPRVASLSTNDPSTALQFIPSEKSLQLSNQCKSSLEARYSELFRSIKAGHPVNRLQKLREVLPRVKATSTPRSGNDGKVSMDAGHSRPRRSKHDKYRFVDKVEELSCIWDVDRMVKEAEAAEAAALSRLPTLSSDGSQSQQHLHRATNGRSQDSLQQHLSSTSMESFGVEHSTSGDSNGPPIMSDIHQQQHQLQQRQQQESSNEVAREHSNDQAGLSPLSTISSSTNPGYAPGSSYSSLEPISITQAKDVPEDSRPQFSDSVATGPPIQSNMPNQGPSLSDVYNGYGSGLEQPAAGTPSSKRNSFLAMFNPNDPNIMLTDDETGGHWAPPAQWAEGERLDESQDESDSVGNAAAAKRSSLRRFTDKMMWKRGHKPLSVIQQGEFPTYSPTSPANGKLLFSDGNKSLGKKLDPALAHLQGQPSGRMSSSQPSSSRNSLDGAQRPKNILRVMSSSSSPVLEGIKTPDGANAGSPRVGPLPNAHESTSRLDKPTMLNPIRSEKAPVPNPAARADRSPLLNATPVDKSPLIAPVPGLSGDELVGNAFNPDGSQAVPVAPQLLIESDRIPKRMLQRLKQRPDLALVDWASETVDLSPLLTSQEPLPTYNEYLGISSAIKKSNIYPSHLSNIDVLDIHLILGLEERRDVDSKNHARKWDMLELRLDQEQDHSEKWIKEIVAWSNKKYDSIERHQRAEHPEAYWPISDDGPVVEELEQEAVGEDDESQVFLRVSDAAKHHRLRPTLTPHIVPLETLKARNQQQDLSLTSTREMGGSMSSIHTSVTLTFKTSLESTRESVKEMRVMLADCRQRLQQLREATGTQLREKEPIFKEVVDKFTAEWNESYFVKLKEVEDQIQVMNLKRIENPWMDILLIMLSWVIRGLFYIVEGVTIMIIIVRHTWSKAKQGYGMVRDAKRGYELTNTSRLLGAAGSSAESAVAAEKKGDASAEDTSSHSQDNQPPAKVVGAW</sequence>
<feature type="region of interest" description="Disordered" evidence="1">
    <location>
        <begin position="455"/>
        <end position="558"/>
    </location>
</feature>
<dbReference type="EMBL" id="JAHRHY010000007">
    <property type="protein sequence ID" value="KAG9068175.1"/>
    <property type="molecule type" value="Genomic_DNA"/>
</dbReference>
<dbReference type="OrthoDB" id="2441894at2759"/>
<feature type="region of interest" description="Disordered" evidence="1">
    <location>
        <begin position="28"/>
        <end position="49"/>
    </location>
</feature>
<comment type="caution">
    <text evidence="3">The sequence shown here is derived from an EMBL/GenBank/DDBJ whole genome shotgun (WGS) entry which is preliminary data.</text>
</comment>
<keyword evidence="4" id="KW-1185">Reference proteome</keyword>
<dbReference type="Proteomes" id="UP000707451">
    <property type="component" value="Unassembled WGS sequence"/>
</dbReference>
<dbReference type="AlphaFoldDB" id="A0A9P7XVM2"/>
<keyword evidence="2" id="KW-1133">Transmembrane helix</keyword>
<evidence type="ECO:0000256" key="2">
    <source>
        <dbReference type="SAM" id="Phobius"/>
    </source>
</evidence>
<feature type="compositionally biased region" description="Low complexity" evidence="1">
    <location>
        <begin position="225"/>
        <end position="237"/>
    </location>
</feature>
<feature type="region of interest" description="Disordered" evidence="1">
    <location>
        <begin position="169"/>
        <end position="345"/>
    </location>
</feature>